<dbReference type="Proteomes" id="UP000270094">
    <property type="component" value="Unassembled WGS sequence"/>
</dbReference>
<proteinExistence type="predicted"/>
<feature type="compositionally biased region" description="Polar residues" evidence="1">
    <location>
        <begin position="67"/>
        <end position="85"/>
    </location>
</feature>
<sequence>MARKEVLKGEEGKPLLKEMKKGNEKAAGAGAGKTEKHVKIVVDEDAVKKAAQAEKKEQKVSAAQKIAQDTPNAFEAPSQSTQSLTPEGKELYSPDQIKVLHISDIMDDTNSLSVRKAQP</sequence>
<protein>
    <submittedName>
        <fullName evidence="2">Uncharacterized protein</fullName>
    </submittedName>
</protein>
<dbReference type="EMBL" id="UYYB01144388">
    <property type="protein sequence ID" value="VDM85729.1"/>
    <property type="molecule type" value="Genomic_DNA"/>
</dbReference>
<evidence type="ECO:0000313" key="2">
    <source>
        <dbReference type="EMBL" id="VDM85729.1"/>
    </source>
</evidence>
<reference evidence="2 3" key="1">
    <citation type="submission" date="2018-11" db="EMBL/GenBank/DDBJ databases">
        <authorList>
            <consortium name="Pathogen Informatics"/>
        </authorList>
    </citation>
    <scope>NUCLEOTIDE SEQUENCE [LARGE SCALE GENOMIC DNA]</scope>
</reference>
<accession>A0A3P7K0I6</accession>
<evidence type="ECO:0000313" key="3">
    <source>
        <dbReference type="Proteomes" id="UP000270094"/>
    </source>
</evidence>
<organism evidence="2 3">
    <name type="scientific">Strongylus vulgaris</name>
    <name type="common">Blood worm</name>
    <dbReference type="NCBI Taxonomy" id="40348"/>
    <lineage>
        <taxon>Eukaryota</taxon>
        <taxon>Metazoa</taxon>
        <taxon>Ecdysozoa</taxon>
        <taxon>Nematoda</taxon>
        <taxon>Chromadorea</taxon>
        <taxon>Rhabditida</taxon>
        <taxon>Rhabditina</taxon>
        <taxon>Rhabditomorpha</taxon>
        <taxon>Strongyloidea</taxon>
        <taxon>Strongylidae</taxon>
        <taxon>Strongylus</taxon>
    </lineage>
</organism>
<feature type="compositionally biased region" description="Basic and acidic residues" evidence="1">
    <location>
        <begin position="1"/>
        <end position="24"/>
    </location>
</feature>
<feature type="region of interest" description="Disordered" evidence="1">
    <location>
        <begin position="1"/>
        <end position="35"/>
    </location>
</feature>
<evidence type="ECO:0000256" key="1">
    <source>
        <dbReference type="SAM" id="MobiDB-lite"/>
    </source>
</evidence>
<name>A0A3P7K0I6_STRVU</name>
<dbReference type="AlphaFoldDB" id="A0A3P7K0I6"/>
<keyword evidence="3" id="KW-1185">Reference proteome</keyword>
<dbReference type="OrthoDB" id="10561491at2759"/>
<gene>
    <name evidence="2" type="ORF">SVUK_LOCUS20727</name>
</gene>
<feature type="region of interest" description="Disordered" evidence="1">
    <location>
        <begin position="54"/>
        <end position="95"/>
    </location>
</feature>